<dbReference type="EMBL" id="CP026606">
    <property type="protein sequence ID" value="AVB76354.1"/>
    <property type="molecule type" value="Genomic_DNA"/>
</dbReference>
<dbReference type="GeneID" id="36102032"/>
<dbReference type="InterPro" id="IPR051060">
    <property type="entry name" value="Carbamoyltrans_HypF-like"/>
</dbReference>
<comment type="catalytic activity">
    <reaction evidence="7">
        <text>C-terminal L-cysteinyl-[HypE protein] + carbamoyl phosphate + ATP + H2O = C-terminal S-carboxamide-L-cysteinyl-[HypE protein] + AMP + phosphate + diphosphate + H(+)</text>
        <dbReference type="Rhea" id="RHEA:55636"/>
        <dbReference type="Rhea" id="RHEA-COMP:14247"/>
        <dbReference type="Rhea" id="RHEA-COMP:14392"/>
        <dbReference type="ChEBI" id="CHEBI:15377"/>
        <dbReference type="ChEBI" id="CHEBI:15378"/>
        <dbReference type="ChEBI" id="CHEBI:30616"/>
        <dbReference type="ChEBI" id="CHEBI:33019"/>
        <dbReference type="ChEBI" id="CHEBI:43474"/>
        <dbReference type="ChEBI" id="CHEBI:58228"/>
        <dbReference type="ChEBI" id="CHEBI:76913"/>
        <dbReference type="ChEBI" id="CHEBI:139126"/>
        <dbReference type="ChEBI" id="CHEBI:456215"/>
    </reaction>
</comment>
<dbReference type="Pfam" id="PF07503">
    <property type="entry name" value="zf-HYPF"/>
    <property type="match status" value="2"/>
</dbReference>
<organism evidence="12 15">
    <name type="scientific">Methanococcus maripaludis</name>
    <name type="common">Methanococcus deltae</name>
    <dbReference type="NCBI Taxonomy" id="39152"/>
    <lineage>
        <taxon>Archaea</taxon>
        <taxon>Methanobacteriati</taxon>
        <taxon>Methanobacteriota</taxon>
        <taxon>Methanomada group</taxon>
        <taxon>Methanococci</taxon>
        <taxon>Methanococcales</taxon>
        <taxon>Methanococcaceae</taxon>
        <taxon>Methanococcus</taxon>
    </lineage>
</organism>
<dbReference type="GO" id="GO:0008270">
    <property type="term" value="F:zinc ion binding"/>
    <property type="evidence" value="ECO:0007669"/>
    <property type="project" value="UniProtKB-KW"/>
</dbReference>
<comment type="catalytic activity">
    <reaction evidence="9">
        <text>an acyl phosphate + H2O = a carboxylate + phosphate + H(+)</text>
        <dbReference type="Rhea" id="RHEA:14965"/>
        <dbReference type="ChEBI" id="CHEBI:15377"/>
        <dbReference type="ChEBI" id="CHEBI:15378"/>
        <dbReference type="ChEBI" id="CHEBI:29067"/>
        <dbReference type="ChEBI" id="CHEBI:43474"/>
        <dbReference type="ChEBI" id="CHEBI:59918"/>
        <dbReference type="EC" id="3.6.1.7"/>
    </reaction>
</comment>
<dbReference type="AlphaFoldDB" id="A0A2L1CAH7"/>
<feature type="domain" description="Acylphosphatase-like" evidence="10">
    <location>
        <begin position="3"/>
        <end position="94"/>
    </location>
</feature>
<dbReference type="SUPFAM" id="SSF55821">
    <property type="entry name" value="YrdC/RibB"/>
    <property type="match status" value="1"/>
</dbReference>
<dbReference type="Gene3D" id="3.90.870.50">
    <property type="match status" value="1"/>
</dbReference>
<reference evidence="14 17" key="3">
    <citation type="submission" date="2020-08" db="EMBL/GenBank/DDBJ databases">
        <title>Genomic Encyclopedia of Type Strains, Phase IV (KMG-V): Genome sequencing to study the core and pangenomes of soil and plant-associated prokaryotes.</title>
        <authorList>
            <person name="Whitman W."/>
        </authorList>
    </citation>
    <scope>NUCLEOTIDE SEQUENCE [LARGE SCALE GENOMIC DNA]</scope>
    <source>
        <strain evidence="13 16">C13</strain>
        <strain evidence="14 17">D1</strain>
    </source>
</reference>
<protein>
    <recommendedName>
        <fullName evidence="8">Carbamoyltransferase</fullName>
        <ecNumber evidence="8">6.2.-.-</ecNumber>
    </recommendedName>
</protein>
<comment type="similarity">
    <text evidence="2 8">Belongs to the carbamoyltransferase HypF family.</text>
</comment>
<keyword evidence="4" id="KW-0479">Metal-binding</keyword>
<dbReference type="Gene3D" id="3.30.110.120">
    <property type="match status" value="1"/>
</dbReference>
<dbReference type="InterPro" id="IPR001792">
    <property type="entry name" value="Acylphosphatase-like_dom"/>
</dbReference>
<evidence type="ECO:0000313" key="13">
    <source>
        <dbReference type="EMBL" id="MBA2864837.1"/>
    </source>
</evidence>
<dbReference type="NCBIfam" id="TIGR00143">
    <property type="entry name" value="hypF"/>
    <property type="match status" value="1"/>
</dbReference>
<dbReference type="InterPro" id="IPR036046">
    <property type="entry name" value="Acylphosphatase-like_dom_sf"/>
</dbReference>
<evidence type="ECO:0000259" key="11">
    <source>
        <dbReference type="PROSITE" id="PS51163"/>
    </source>
</evidence>
<dbReference type="InterPro" id="IPR004421">
    <property type="entry name" value="Carbamoyltransferase_HypF"/>
</dbReference>
<dbReference type="PROSITE" id="PS51160">
    <property type="entry name" value="ACYLPHOSPHATASE_3"/>
    <property type="match status" value="1"/>
</dbReference>
<dbReference type="EC" id="6.2.-.-" evidence="8"/>
<dbReference type="Proteomes" id="UP000239462">
    <property type="component" value="Chromosome"/>
</dbReference>
<keyword evidence="6" id="KW-0862">Zinc</keyword>
<dbReference type="GO" id="GO:0003998">
    <property type="term" value="F:acylphosphatase activity"/>
    <property type="evidence" value="ECO:0007669"/>
    <property type="project" value="UniProtKB-EC"/>
</dbReference>
<name>A0A2L1CAH7_METMI</name>
<dbReference type="GO" id="GO:0016743">
    <property type="term" value="F:carboxyl- or carbamoyltransferase activity"/>
    <property type="evidence" value="ECO:0007669"/>
    <property type="project" value="UniProtKB-UniRule"/>
</dbReference>
<dbReference type="GO" id="GO:0051604">
    <property type="term" value="P:protein maturation"/>
    <property type="evidence" value="ECO:0007669"/>
    <property type="project" value="TreeGrafter"/>
</dbReference>
<feature type="active site" evidence="9">
    <location>
        <position position="36"/>
    </location>
</feature>
<dbReference type="InterPro" id="IPR043129">
    <property type="entry name" value="ATPase_NBD"/>
</dbReference>
<gene>
    <name evidence="12" type="primary">hypF</name>
    <name evidence="13" type="ORF">HNP94_001865</name>
    <name evidence="14" type="ORF">HNP96_001672</name>
    <name evidence="12" type="ORF">MMJJ_09450</name>
</gene>
<keyword evidence="5" id="KW-0863">Zinc-finger</keyword>
<accession>A0A2L1CAH7</accession>
<dbReference type="Proteomes" id="UP000590564">
    <property type="component" value="Unassembled WGS sequence"/>
</dbReference>
<evidence type="ECO:0000259" key="10">
    <source>
        <dbReference type="PROSITE" id="PS51160"/>
    </source>
</evidence>
<dbReference type="Gene3D" id="3.30.420.40">
    <property type="match status" value="1"/>
</dbReference>
<dbReference type="InterPro" id="IPR011125">
    <property type="entry name" value="Znf_HypF"/>
</dbReference>
<evidence type="ECO:0000256" key="1">
    <source>
        <dbReference type="ARBA" id="ARBA00004711"/>
    </source>
</evidence>
<dbReference type="InterPro" id="IPR017968">
    <property type="entry name" value="Acylphosphatase_CS"/>
</dbReference>
<evidence type="ECO:0000256" key="9">
    <source>
        <dbReference type="PROSITE-ProRule" id="PRU00520"/>
    </source>
</evidence>
<dbReference type="InterPro" id="IPR017945">
    <property type="entry name" value="DHBP_synth_RibB-like_a/b_dom"/>
</dbReference>
<dbReference type="GO" id="GO:0016874">
    <property type="term" value="F:ligase activity"/>
    <property type="evidence" value="ECO:0007669"/>
    <property type="project" value="UniProtKB-UniRule"/>
</dbReference>
<dbReference type="InterPro" id="IPR006070">
    <property type="entry name" value="Sua5-like_dom"/>
</dbReference>
<evidence type="ECO:0000313" key="15">
    <source>
        <dbReference type="Proteomes" id="UP000239462"/>
    </source>
</evidence>
<evidence type="ECO:0000313" key="17">
    <source>
        <dbReference type="Proteomes" id="UP000590564"/>
    </source>
</evidence>
<dbReference type="InterPro" id="IPR055128">
    <property type="entry name" value="HypF_C_2"/>
</dbReference>
<dbReference type="GO" id="GO:0003725">
    <property type="term" value="F:double-stranded RNA binding"/>
    <property type="evidence" value="ECO:0007669"/>
    <property type="project" value="InterPro"/>
</dbReference>
<dbReference type="EMBL" id="JACDUO010000003">
    <property type="protein sequence ID" value="MBA2864837.1"/>
    <property type="molecule type" value="Genomic_DNA"/>
</dbReference>
<dbReference type="RefSeq" id="WP_104837893.1">
    <property type="nucleotide sequence ID" value="NZ_CP026606.1"/>
</dbReference>
<dbReference type="PANTHER" id="PTHR42959:SF1">
    <property type="entry name" value="CARBAMOYLTRANSFERASE HYPF"/>
    <property type="match status" value="1"/>
</dbReference>
<comment type="pathway">
    <text evidence="1">Protein modification; [NiFe] hydrogenase maturation.</text>
</comment>
<dbReference type="UniPathway" id="UPA00335"/>
<dbReference type="PIRSF" id="PIRSF006256">
    <property type="entry name" value="CMPcnvr_hdrg_mat"/>
    <property type="match status" value="1"/>
</dbReference>
<evidence type="ECO:0000256" key="4">
    <source>
        <dbReference type="ARBA" id="ARBA00022723"/>
    </source>
</evidence>
<evidence type="ECO:0000313" key="14">
    <source>
        <dbReference type="EMBL" id="MBB6497624.1"/>
    </source>
</evidence>
<dbReference type="Gene3D" id="3.30.420.360">
    <property type="match status" value="1"/>
</dbReference>
<dbReference type="PANTHER" id="PTHR42959">
    <property type="entry name" value="CARBAMOYLTRANSFERASE"/>
    <property type="match status" value="1"/>
</dbReference>
<proteinExistence type="inferred from homology"/>
<dbReference type="Pfam" id="PF22521">
    <property type="entry name" value="HypF_C_2"/>
    <property type="match status" value="1"/>
</dbReference>
<evidence type="ECO:0000256" key="7">
    <source>
        <dbReference type="ARBA" id="ARBA00048220"/>
    </source>
</evidence>
<evidence type="ECO:0000313" key="16">
    <source>
        <dbReference type="Proteomes" id="UP000567099"/>
    </source>
</evidence>
<dbReference type="Pfam" id="PF01300">
    <property type="entry name" value="Sua5_yciO_yrdC"/>
    <property type="match status" value="1"/>
</dbReference>
<evidence type="ECO:0000313" key="12">
    <source>
        <dbReference type="EMBL" id="AVB76354.1"/>
    </source>
</evidence>
<reference evidence="15" key="1">
    <citation type="journal article" date="2018" name="Genome Announc.">
        <title>Complete Genome Sequence of the Methanococcus maripaludis Type Strain JJ (DSM 2067), a Model for Selenoprotein Synthesis in Archaea.</title>
        <authorList>
            <person name="Poehlein A."/>
            <person name="Heym D."/>
            <person name="Quitzke V."/>
            <person name="Fersch J."/>
            <person name="Daniel R."/>
            <person name="Rother M."/>
        </authorList>
    </citation>
    <scope>NUCLEOTIDE SEQUENCE [LARGE SCALE GENOMIC DNA]</scope>
    <source>
        <strain evidence="15">DSM 2067</strain>
    </source>
</reference>
<dbReference type="EMBL" id="JACHED010000004">
    <property type="protein sequence ID" value="MBB6497624.1"/>
    <property type="molecule type" value="Genomic_DNA"/>
</dbReference>
<keyword evidence="9" id="KW-0378">Hydrolase</keyword>
<evidence type="ECO:0000256" key="8">
    <source>
        <dbReference type="PIRNR" id="PIRNR006256"/>
    </source>
</evidence>
<keyword evidence="3" id="KW-0436">Ligase</keyword>
<dbReference type="KEGG" id="mmad:MMJJ_09450"/>
<reference evidence="12" key="2">
    <citation type="submission" date="2018-02" db="EMBL/GenBank/DDBJ databases">
        <title>Complete genome sequence of the Methanococcus maripaludis type strain JJ (DSM 2067), a model for selenoprotein synthesis in Archaea.</title>
        <authorList>
            <person name="Poehlein A."/>
            <person name="Heym D."/>
            <person name="Quitzke V."/>
            <person name="Fersch J."/>
            <person name="Daniel R."/>
            <person name="Rother M."/>
        </authorList>
    </citation>
    <scope>NUCLEOTIDE SEQUENCE [LARGE SCALE GENOMIC DNA]</scope>
    <source>
        <strain evidence="12">DSM 2067</strain>
    </source>
</reference>
<dbReference type="PROSITE" id="PS51163">
    <property type="entry name" value="YRDC"/>
    <property type="match status" value="1"/>
</dbReference>
<dbReference type="SUPFAM" id="SSF54975">
    <property type="entry name" value="Acylphosphatase/BLUF domain-like"/>
    <property type="match status" value="1"/>
</dbReference>
<keyword evidence="12" id="KW-0808">Transferase</keyword>
<evidence type="ECO:0000256" key="3">
    <source>
        <dbReference type="ARBA" id="ARBA00022598"/>
    </source>
</evidence>
<evidence type="ECO:0000256" key="5">
    <source>
        <dbReference type="ARBA" id="ARBA00022771"/>
    </source>
</evidence>
<evidence type="ECO:0000256" key="6">
    <source>
        <dbReference type="ARBA" id="ARBA00022833"/>
    </source>
</evidence>
<feature type="domain" description="YrdC-like" evidence="11">
    <location>
        <begin position="203"/>
        <end position="389"/>
    </location>
</feature>
<dbReference type="Proteomes" id="UP000567099">
    <property type="component" value="Unassembled WGS sequence"/>
</dbReference>
<feature type="active site" evidence="9">
    <location>
        <position position="18"/>
    </location>
</feature>
<dbReference type="Pfam" id="PF00708">
    <property type="entry name" value="Acylphosphatase"/>
    <property type="match status" value="1"/>
</dbReference>
<evidence type="ECO:0000256" key="2">
    <source>
        <dbReference type="ARBA" id="ARBA00008097"/>
    </source>
</evidence>
<sequence length="771" mass="86827">MTAKRIDVKGIVQGVGFRPFVYRIAKKNDLNGYVKNMGNYVEIVVSGKLNNIDAFLSDLKLEKPPLSKIDNISIEDIDENENLNEIYNDFTIKLSDTSEIEEEGTIPPDISICDECLKEIMDKKDRRSNYAFTACTNCGPRFTVIEKLPYDRENTSMNDFPLCKSCIEEYKNPEDRRFHAQATCCDICGPELFITDTSGKIISNDICDAVKFLENGKILAIKGIGGTHLVCSINSDKSVLELRKRLNRPTQAFAVMSREEYLDLFSKIDKNELNTIKSAKKPIVALKKNESYEKYFSKHVSNLNTIGVMLPYSGLHYLLFENTDQIAYIMTSANLPGLPMSIDNDQILEKLENIADYFLLHNRKIVNRCDDSVLKEINGKMELLRRSRGFAPEPVEVNYEKIKKSSKNILALGPELNSVACLVKNNKFYLTQYIGNTGKYETFNYLKDAVENLIKITNTNKIDAVVCDLHPSFNSTLFANELGEKYQIPVTQVQHHESHCYSLMGDSDIFENNVTIAIDGLGYGNDGNIWGGEVFLFKNGKIERAGHLEEQIQPGADLASKYPLRMLASILNKANLNVSEIIKKYNYFSEKELKLILFQLEKNINVSKTTSTGRVLDSISALVSLCFERTYDGEPSIRLEALANEYTGEISEIEKLVEESIKIENNILDTTSLVVKSLKMLNNNEKIEKIAYFIHVAIADGLSKIAIETAKKQSIEYIGITGGVSYNKIISERIVENIKKESLKPLIHERIPNGDGGISFGQAIGYLLNSN</sequence>
<dbReference type="Pfam" id="PF17788">
    <property type="entry name" value="HypF_C"/>
    <property type="match status" value="1"/>
</dbReference>
<dbReference type="SUPFAM" id="SSF53067">
    <property type="entry name" value="Actin-like ATPase domain"/>
    <property type="match status" value="1"/>
</dbReference>
<dbReference type="PROSITE" id="PS00150">
    <property type="entry name" value="ACYLPHOSPHATASE_1"/>
    <property type="match status" value="1"/>
</dbReference>
<dbReference type="InterPro" id="IPR041440">
    <property type="entry name" value="HypF_C"/>
</dbReference>